<dbReference type="Proteomes" id="UP001601197">
    <property type="component" value="Unassembled WGS sequence"/>
</dbReference>
<dbReference type="EMBL" id="JBIAFJ010000054">
    <property type="protein sequence ID" value="MFE9174423.1"/>
    <property type="molecule type" value="Genomic_DNA"/>
</dbReference>
<evidence type="ECO:0000256" key="1">
    <source>
        <dbReference type="ARBA" id="ARBA00022801"/>
    </source>
</evidence>
<keyword evidence="3" id="KW-0812">Transmembrane</keyword>
<keyword evidence="1 5" id="KW-0378">Hydrolase</keyword>
<feature type="transmembrane region" description="Helical" evidence="3">
    <location>
        <begin position="37"/>
        <end position="60"/>
    </location>
</feature>
<gene>
    <name evidence="5" type="ORF">ACFYNZ_34155</name>
</gene>
<feature type="domain" description="PPM-type phosphatase" evidence="4">
    <location>
        <begin position="125"/>
        <end position="347"/>
    </location>
</feature>
<dbReference type="EC" id="3.1.3.16" evidence="5"/>
<comment type="caution">
    <text evidence="5">The sequence shown here is derived from an EMBL/GenBank/DDBJ whole genome shotgun (WGS) entry which is preliminary data.</text>
</comment>
<evidence type="ECO:0000313" key="5">
    <source>
        <dbReference type="EMBL" id="MFE9174423.1"/>
    </source>
</evidence>
<dbReference type="InterPro" id="IPR036457">
    <property type="entry name" value="PPM-type-like_dom_sf"/>
</dbReference>
<dbReference type="SMART" id="SM00331">
    <property type="entry name" value="PP2C_SIG"/>
    <property type="match status" value="1"/>
</dbReference>
<keyword evidence="6" id="KW-1185">Reference proteome</keyword>
<reference evidence="5 6" key="1">
    <citation type="submission" date="2024-10" db="EMBL/GenBank/DDBJ databases">
        <title>The Natural Products Discovery Center: Release of the First 8490 Sequenced Strains for Exploring Actinobacteria Biosynthetic Diversity.</title>
        <authorList>
            <person name="Kalkreuter E."/>
            <person name="Kautsar S.A."/>
            <person name="Yang D."/>
            <person name="Bader C.D."/>
            <person name="Teijaro C.N."/>
            <person name="Fluegel L."/>
            <person name="Davis C.M."/>
            <person name="Simpson J.R."/>
            <person name="Lauterbach L."/>
            <person name="Steele A.D."/>
            <person name="Gui C."/>
            <person name="Meng S."/>
            <person name="Li G."/>
            <person name="Viehrig K."/>
            <person name="Ye F."/>
            <person name="Su P."/>
            <person name="Kiefer A.F."/>
            <person name="Nichols A."/>
            <person name="Cepeda A.J."/>
            <person name="Yan W."/>
            <person name="Fan B."/>
            <person name="Jiang Y."/>
            <person name="Adhikari A."/>
            <person name="Zheng C.-J."/>
            <person name="Schuster L."/>
            <person name="Cowan T.M."/>
            <person name="Smanski M.J."/>
            <person name="Chevrette M.G."/>
            <person name="De Carvalho L.P.S."/>
            <person name="Shen B."/>
        </authorList>
    </citation>
    <scope>NUCLEOTIDE SEQUENCE [LARGE SCALE GENOMIC DNA]</scope>
    <source>
        <strain evidence="5 6">NPDC007147</strain>
    </source>
</reference>
<evidence type="ECO:0000256" key="2">
    <source>
        <dbReference type="SAM" id="MobiDB-lite"/>
    </source>
</evidence>
<organism evidence="5 6">
    <name type="scientific">Streptomyces kebangsaanensis</name>
    <dbReference type="NCBI Taxonomy" id="864058"/>
    <lineage>
        <taxon>Bacteria</taxon>
        <taxon>Bacillati</taxon>
        <taxon>Actinomycetota</taxon>
        <taxon>Actinomycetes</taxon>
        <taxon>Kitasatosporales</taxon>
        <taxon>Streptomycetaceae</taxon>
        <taxon>Streptomyces</taxon>
    </lineage>
</organism>
<evidence type="ECO:0000256" key="3">
    <source>
        <dbReference type="SAM" id="Phobius"/>
    </source>
</evidence>
<dbReference type="Pfam" id="PF07228">
    <property type="entry name" value="SpoIIE"/>
    <property type="match status" value="1"/>
</dbReference>
<protein>
    <submittedName>
        <fullName evidence="5">PP2C family protein-serine/threonine phosphatase</fullName>
        <ecNumber evidence="5">3.1.3.16</ecNumber>
    </submittedName>
</protein>
<dbReference type="RefSeq" id="WP_388354327.1">
    <property type="nucleotide sequence ID" value="NZ_JBIAFJ010000054.1"/>
</dbReference>
<dbReference type="GO" id="GO:0004722">
    <property type="term" value="F:protein serine/threonine phosphatase activity"/>
    <property type="evidence" value="ECO:0007669"/>
    <property type="project" value="UniProtKB-EC"/>
</dbReference>
<accession>A0ABW6L5W1</accession>
<dbReference type="InterPro" id="IPR001932">
    <property type="entry name" value="PPM-type_phosphatase-like_dom"/>
</dbReference>
<dbReference type="PANTHER" id="PTHR43156">
    <property type="entry name" value="STAGE II SPORULATION PROTEIN E-RELATED"/>
    <property type="match status" value="1"/>
</dbReference>
<keyword evidence="3" id="KW-0472">Membrane</keyword>
<sequence>MLLLIPVALIVVITVSNILAPADIQLGPLLAIAPALAAWFAGPWTTGIIGAASVAAQAFAGWRLGVLTSRNMIVQMIALALLSLLVVALCVVRDHRARELAQVRSVAEAAQRVLLWPLPNRLGSLQLACLYLAAEDEASIGGDLYAAARTNSGARVMIGDVRGKGLPAIGEAALLLGAFREAAHHHAALPSLAASLERSITRYLADFEPEEEQGERFVTALLLEIPDDEPVIRMTSCGHVAPLLLGPDKEVTAPELTPAPPLGVGLTEPDGSVVDMLPFDHGSTLLLYTDGAVEARDRDGVFYPLAERITQWAGSSPDALLHHIQRDLLAHTAGRLNDDVALIAIRRTPTPSRHRFGRGPQPGASAEDTAPSPSS</sequence>
<evidence type="ECO:0000259" key="4">
    <source>
        <dbReference type="SMART" id="SM00331"/>
    </source>
</evidence>
<dbReference type="InterPro" id="IPR052016">
    <property type="entry name" value="Bact_Sigma-Reg"/>
</dbReference>
<feature type="region of interest" description="Disordered" evidence="2">
    <location>
        <begin position="349"/>
        <end position="375"/>
    </location>
</feature>
<dbReference type="PANTHER" id="PTHR43156:SF2">
    <property type="entry name" value="STAGE II SPORULATION PROTEIN E"/>
    <property type="match status" value="1"/>
</dbReference>
<feature type="transmembrane region" description="Helical" evidence="3">
    <location>
        <begin position="72"/>
        <end position="92"/>
    </location>
</feature>
<evidence type="ECO:0000313" key="6">
    <source>
        <dbReference type="Proteomes" id="UP001601197"/>
    </source>
</evidence>
<proteinExistence type="predicted"/>
<keyword evidence="3" id="KW-1133">Transmembrane helix</keyword>
<dbReference type="Gene3D" id="3.60.40.10">
    <property type="entry name" value="PPM-type phosphatase domain"/>
    <property type="match status" value="1"/>
</dbReference>
<name>A0ABW6L5W1_9ACTN</name>